<keyword evidence="7" id="KW-0408">Iron</keyword>
<dbReference type="Gene3D" id="1.10.630.10">
    <property type="entry name" value="Cytochrome P450"/>
    <property type="match status" value="1"/>
</dbReference>
<comment type="similarity">
    <text evidence="2">Belongs to the cytochrome P450 family.</text>
</comment>
<comment type="caution">
    <text evidence="10">The sequence shown here is derived from an EMBL/GenBank/DDBJ whole genome shotgun (WGS) entry which is preliminary data.</text>
</comment>
<feature type="transmembrane region" description="Helical" evidence="9">
    <location>
        <begin position="81"/>
        <end position="98"/>
    </location>
</feature>
<dbReference type="PANTHER" id="PTHR24286:SF194">
    <property type="entry name" value="STEROID (22S)-HYDROXYLASE"/>
    <property type="match status" value="1"/>
</dbReference>
<protein>
    <submittedName>
        <fullName evidence="10">Cytochrome P450 90B1</fullName>
    </submittedName>
</protein>
<dbReference type="EMBL" id="JBBWWR010000018">
    <property type="protein sequence ID" value="KAK8943571.1"/>
    <property type="molecule type" value="Genomic_DNA"/>
</dbReference>
<sequence>MEAGIEMRQWGGFFSLRWDQTRQMGMEVHLIFRRGQGLGEYPIGGNHNLFQKCISSFSPAPSPPPPPPHSPQQIMSITKELLLFFPCSLLALCVYFYLAGLNRKRPNLPPGCGGWPLIGETFAYLKPHPATTSGLFMEHHIKRYGKIYRSNLFGEPTIVSADVGLNRFILQNEGRLFECSYPKSIGGILGKWSMLVLVGEMHQRMRMISLNFLSSARLRAVLLPEVERQTIMAIASWKDGAIFSAQEEAKKFTFNLMAKNIMSMEPGEGETEMLRREYITFMKGVVSAPLNFPGTPYWKALKAFGANADLRWKNQMNLRLHLPCPVTPQGAKPARLACFDFRLCPSSSRYVSLPAVCNRHGRAK</sequence>
<proteinExistence type="inferred from homology"/>
<evidence type="ECO:0000256" key="1">
    <source>
        <dbReference type="ARBA" id="ARBA00004167"/>
    </source>
</evidence>
<evidence type="ECO:0000313" key="11">
    <source>
        <dbReference type="Proteomes" id="UP001412067"/>
    </source>
</evidence>
<evidence type="ECO:0000256" key="2">
    <source>
        <dbReference type="ARBA" id="ARBA00010617"/>
    </source>
</evidence>
<gene>
    <name evidence="10" type="primary">CYP90B1</name>
    <name evidence="10" type="ORF">KSP40_PGU011000</name>
</gene>
<name>A0ABR2LKE5_9ASPA</name>
<keyword evidence="4" id="KW-0479">Metal-binding</keyword>
<comment type="subcellular location">
    <subcellularLocation>
        <location evidence="1">Membrane</location>
        <topology evidence="1">Single-pass membrane protein</topology>
    </subcellularLocation>
</comment>
<evidence type="ECO:0000256" key="3">
    <source>
        <dbReference type="ARBA" id="ARBA00022692"/>
    </source>
</evidence>
<dbReference type="InterPro" id="IPR036396">
    <property type="entry name" value="Cyt_P450_sf"/>
</dbReference>
<keyword evidence="11" id="KW-1185">Reference proteome</keyword>
<dbReference type="Proteomes" id="UP001412067">
    <property type="component" value="Unassembled WGS sequence"/>
</dbReference>
<evidence type="ECO:0000256" key="5">
    <source>
        <dbReference type="ARBA" id="ARBA00022989"/>
    </source>
</evidence>
<evidence type="ECO:0000256" key="4">
    <source>
        <dbReference type="ARBA" id="ARBA00022723"/>
    </source>
</evidence>
<keyword evidence="5 9" id="KW-1133">Transmembrane helix</keyword>
<dbReference type="SUPFAM" id="SSF48264">
    <property type="entry name" value="Cytochrome P450"/>
    <property type="match status" value="1"/>
</dbReference>
<organism evidence="10 11">
    <name type="scientific">Platanthera guangdongensis</name>
    <dbReference type="NCBI Taxonomy" id="2320717"/>
    <lineage>
        <taxon>Eukaryota</taxon>
        <taxon>Viridiplantae</taxon>
        <taxon>Streptophyta</taxon>
        <taxon>Embryophyta</taxon>
        <taxon>Tracheophyta</taxon>
        <taxon>Spermatophyta</taxon>
        <taxon>Magnoliopsida</taxon>
        <taxon>Liliopsida</taxon>
        <taxon>Asparagales</taxon>
        <taxon>Orchidaceae</taxon>
        <taxon>Orchidoideae</taxon>
        <taxon>Orchideae</taxon>
        <taxon>Orchidinae</taxon>
        <taxon>Platanthera</taxon>
    </lineage>
</organism>
<reference evidence="10 11" key="1">
    <citation type="journal article" date="2022" name="Nat. Plants">
        <title>Genomes of leafy and leafless Platanthera orchids illuminate the evolution of mycoheterotrophy.</title>
        <authorList>
            <person name="Li M.H."/>
            <person name="Liu K.W."/>
            <person name="Li Z."/>
            <person name="Lu H.C."/>
            <person name="Ye Q.L."/>
            <person name="Zhang D."/>
            <person name="Wang J.Y."/>
            <person name="Li Y.F."/>
            <person name="Zhong Z.M."/>
            <person name="Liu X."/>
            <person name="Yu X."/>
            <person name="Liu D.K."/>
            <person name="Tu X.D."/>
            <person name="Liu B."/>
            <person name="Hao Y."/>
            <person name="Liao X.Y."/>
            <person name="Jiang Y.T."/>
            <person name="Sun W.H."/>
            <person name="Chen J."/>
            <person name="Chen Y.Q."/>
            <person name="Ai Y."/>
            <person name="Zhai J.W."/>
            <person name="Wu S.S."/>
            <person name="Zhou Z."/>
            <person name="Hsiao Y.Y."/>
            <person name="Wu W.L."/>
            <person name="Chen Y.Y."/>
            <person name="Lin Y.F."/>
            <person name="Hsu J.L."/>
            <person name="Li C.Y."/>
            <person name="Wang Z.W."/>
            <person name="Zhao X."/>
            <person name="Zhong W.Y."/>
            <person name="Ma X.K."/>
            <person name="Ma L."/>
            <person name="Huang J."/>
            <person name="Chen G.Z."/>
            <person name="Huang M.Z."/>
            <person name="Huang L."/>
            <person name="Peng D.H."/>
            <person name="Luo Y.B."/>
            <person name="Zou S.Q."/>
            <person name="Chen S.P."/>
            <person name="Lan S."/>
            <person name="Tsai W.C."/>
            <person name="Van de Peer Y."/>
            <person name="Liu Z.J."/>
        </authorList>
    </citation>
    <scope>NUCLEOTIDE SEQUENCE [LARGE SCALE GENOMIC DNA]</scope>
    <source>
        <strain evidence="10">Lor288</strain>
    </source>
</reference>
<keyword evidence="3 9" id="KW-0812">Transmembrane</keyword>
<keyword evidence="6" id="KW-0560">Oxidoreductase</keyword>
<evidence type="ECO:0000256" key="7">
    <source>
        <dbReference type="ARBA" id="ARBA00023004"/>
    </source>
</evidence>
<evidence type="ECO:0000256" key="8">
    <source>
        <dbReference type="ARBA" id="ARBA00023136"/>
    </source>
</evidence>
<keyword evidence="8 9" id="KW-0472">Membrane</keyword>
<evidence type="ECO:0000256" key="9">
    <source>
        <dbReference type="SAM" id="Phobius"/>
    </source>
</evidence>
<evidence type="ECO:0000313" key="10">
    <source>
        <dbReference type="EMBL" id="KAK8943571.1"/>
    </source>
</evidence>
<dbReference type="PANTHER" id="PTHR24286">
    <property type="entry name" value="CYTOCHROME P450 26"/>
    <property type="match status" value="1"/>
</dbReference>
<accession>A0ABR2LKE5</accession>
<evidence type="ECO:0000256" key="6">
    <source>
        <dbReference type="ARBA" id="ARBA00023002"/>
    </source>
</evidence>